<comment type="catalytic activity">
    <reaction evidence="9">
        <text>ssDNA + n NTP = ssDNA/pppN(pN)n-1 hybrid + (n-1) diphosphate.</text>
        <dbReference type="EC" id="2.7.7.101"/>
    </reaction>
</comment>
<dbReference type="SUPFAM" id="SSF56731">
    <property type="entry name" value="DNA primase core"/>
    <property type="match status" value="1"/>
</dbReference>
<evidence type="ECO:0000256" key="9">
    <source>
        <dbReference type="HAMAP-Rule" id="MF_00007"/>
    </source>
</evidence>
<comment type="similarity">
    <text evidence="9">Belongs to the archaeal DnaG primase family.</text>
</comment>
<dbReference type="NCBIfam" id="NF003108">
    <property type="entry name" value="PRK04031.1-1"/>
    <property type="match status" value="1"/>
</dbReference>
<dbReference type="InterPro" id="IPR034154">
    <property type="entry name" value="TOPRIM_DnaG/twinkle"/>
</dbReference>
<evidence type="ECO:0000313" key="12">
    <source>
        <dbReference type="Proteomes" id="UP000070399"/>
    </source>
</evidence>
<dbReference type="Gene3D" id="3.40.1360.10">
    <property type="match status" value="1"/>
</dbReference>
<evidence type="ECO:0000259" key="10">
    <source>
        <dbReference type="PROSITE" id="PS50880"/>
    </source>
</evidence>
<feature type="domain" description="Toprim" evidence="10">
    <location>
        <begin position="169"/>
        <end position="255"/>
    </location>
</feature>
<keyword evidence="12" id="KW-1185">Reference proteome</keyword>
<evidence type="ECO:0000256" key="7">
    <source>
        <dbReference type="ARBA" id="ARBA00022842"/>
    </source>
</evidence>
<dbReference type="Proteomes" id="UP000070399">
    <property type="component" value="Unassembled WGS sequence"/>
</dbReference>
<dbReference type="HAMAP" id="MF_00007">
    <property type="entry name" value="DNA_primase_DnaG_arc"/>
    <property type="match status" value="1"/>
</dbReference>
<evidence type="ECO:0000256" key="4">
    <source>
        <dbReference type="ARBA" id="ARBA00022695"/>
    </source>
</evidence>
<dbReference type="GO" id="GO:0008143">
    <property type="term" value="F:poly(A) binding"/>
    <property type="evidence" value="ECO:0007669"/>
    <property type="project" value="InterPro"/>
</dbReference>
<keyword evidence="5 9" id="KW-0235">DNA replication</keyword>
<dbReference type="GO" id="GO:0000178">
    <property type="term" value="C:exosome (RNase complex)"/>
    <property type="evidence" value="ECO:0007669"/>
    <property type="project" value="UniProtKB-KW"/>
</dbReference>
<keyword evidence="6" id="KW-0479">Metal-binding</keyword>
<evidence type="ECO:0000256" key="5">
    <source>
        <dbReference type="ARBA" id="ARBA00022705"/>
    </source>
</evidence>
<comment type="caution">
    <text evidence="11">The sequence shown here is derived from an EMBL/GenBank/DDBJ whole genome shotgun (WGS) entry which is preliminary data.</text>
</comment>
<dbReference type="GO" id="GO:0046872">
    <property type="term" value="F:metal ion binding"/>
    <property type="evidence" value="ECO:0007669"/>
    <property type="project" value="UniProtKB-KW"/>
</dbReference>
<keyword evidence="2 9" id="KW-0639">Primosome</keyword>
<dbReference type="GO" id="GO:0006269">
    <property type="term" value="P:DNA replication, synthesis of primer"/>
    <property type="evidence" value="ECO:0007669"/>
    <property type="project" value="UniProtKB-UniRule"/>
</dbReference>
<evidence type="ECO:0000256" key="2">
    <source>
        <dbReference type="ARBA" id="ARBA00022515"/>
    </source>
</evidence>
<protein>
    <recommendedName>
        <fullName evidence="9">DNA primase DnaG</fullName>
        <ecNumber evidence="9">2.7.7.101</ecNumber>
    </recommendedName>
</protein>
<dbReference type="PANTHER" id="PTHR30313:SF2">
    <property type="entry name" value="DNA PRIMASE"/>
    <property type="match status" value="1"/>
</dbReference>
<name>A0A133VT82_9EURY</name>
<keyword evidence="7" id="KW-0460">Magnesium</keyword>
<dbReference type="InterPro" id="IPR006171">
    <property type="entry name" value="TOPRIM_dom"/>
</dbReference>
<dbReference type="PROSITE" id="PS50880">
    <property type="entry name" value="TOPRIM"/>
    <property type="match status" value="1"/>
</dbReference>
<dbReference type="CDD" id="cd01029">
    <property type="entry name" value="TOPRIM_primases"/>
    <property type="match status" value="1"/>
</dbReference>
<dbReference type="InterPro" id="IPR050219">
    <property type="entry name" value="DnaG_primase"/>
</dbReference>
<dbReference type="GO" id="GO:1990077">
    <property type="term" value="C:primosome complex"/>
    <property type="evidence" value="ECO:0007669"/>
    <property type="project" value="UniProtKB-KW"/>
</dbReference>
<dbReference type="Pfam" id="PF13662">
    <property type="entry name" value="Toprim_4"/>
    <property type="match status" value="1"/>
</dbReference>
<keyword evidence="3 9" id="KW-0808">Transferase</keyword>
<evidence type="ECO:0000256" key="6">
    <source>
        <dbReference type="ARBA" id="ARBA00022723"/>
    </source>
</evidence>
<reference evidence="11 12" key="1">
    <citation type="journal article" date="2016" name="Sci. Rep.">
        <title>Metabolic traits of an uncultured archaeal lineage -MSBL1- from brine pools of the Red Sea.</title>
        <authorList>
            <person name="Mwirichia R."/>
            <person name="Alam I."/>
            <person name="Rashid M."/>
            <person name="Vinu M."/>
            <person name="Ba-Alawi W."/>
            <person name="Anthony Kamau A."/>
            <person name="Kamanda Ngugi D."/>
            <person name="Goker M."/>
            <person name="Klenk H.P."/>
            <person name="Bajic V."/>
            <person name="Stingl U."/>
        </authorList>
    </citation>
    <scope>NUCLEOTIDE SEQUENCE [LARGE SCALE GENOMIC DNA]</scope>
    <source>
        <strain evidence="11">SCGC-AAA833F18</strain>
    </source>
</reference>
<dbReference type="SMART" id="SM00493">
    <property type="entry name" value="TOPRIM"/>
    <property type="match status" value="1"/>
</dbReference>
<accession>A0A133VT82</accession>
<dbReference type="PATRIC" id="fig|1698257.3.peg.158"/>
<comment type="function">
    <text evidence="9">RNA polymerase that catalyzes the synthesis of short RNA molecules used as primers for DNA polymerase during DNA replication. Also part of the exosome, which is a complex involved in RNA degradation. Acts as a poly(A)-binding protein that enhances the interaction between heteropolymeric, adenine-rich transcripts and the exosome.</text>
</comment>
<keyword evidence="9" id="KW-0271">Exosome</keyword>
<keyword evidence="1 9" id="KW-0240">DNA-directed RNA polymerase</keyword>
<dbReference type="AlphaFoldDB" id="A0A133VT82"/>
<dbReference type="GO" id="GO:0005737">
    <property type="term" value="C:cytoplasm"/>
    <property type="evidence" value="ECO:0007669"/>
    <property type="project" value="TreeGrafter"/>
</dbReference>
<keyword evidence="4 9" id="KW-0548">Nucleotidyltransferase</keyword>
<gene>
    <name evidence="9" type="primary">dnaG</name>
    <name evidence="11" type="ORF">AKJ35_00510</name>
</gene>
<dbReference type="EMBL" id="LHYO01000002">
    <property type="protein sequence ID" value="KXB09637.1"/>
    <property type="molecule type" value="Genomic_DNA"/>
</dbReference>
<comment type="subunit">
    <text evidence="9">Forms a ternary complex with MCM helicase and DNA. Component of the archaeal exosome complex.</text>
</comment>
<evidence type="ECO:0000256" key="3">
    <source>
        <dbReference type="ARBA" id="ARBA00022679"/>
    </source>
</evidence>
<evidence type="ECO:0000256" key="8">
    <source>
        <dbReference type="ARBA" id="ARBA00023163"/>
    </source>
</evidence>
<keyword evidence="8 9" id="KW-0804">Transcription</keyword>
<dbReference type="EC" id="2.7.7.101" evidence="9"/>
<organism evidence="11 12">
    <name type="scientific">candidate division MSBL1 archaeon SCGC-AAA833F18</name>
    <dbReference type="NCBI Taxonomy" id="1698257"/>
    <lineage>
        <taxon>Archaea</taxon>
        <taxon>Methanobacteriati</taxon>
        <taxon>Methanobacteriota</taxon>
        <taxon>candidate division MSBL1</taxon>
    </lineage>
</organism>
<dbReference type="PANTHER" id="PTHR30313">
    <property type="entry name" value="DNA PRIMASE"/>
    <property type="match status" value="1"/>
</dbReference>
<evidence type="ECO:0000256" key="1">
    <source>
        <dbReference type="ARBA" id="ARBA00022478"/>
    </source>
</evidence>
<dbReference type="GO" id="GO:0003899">
    <property type="term" value="F:DNA-directed RNA polymerase activity"/>
    <property type="evidence" value="ECO:0007669"/>
    <property type="project" value="UniProtKB-UniRule"/>
</dbReference>
<evidence type="ECO:0000313" key="11">
    <source>
        <dbReference type="EMBL" id="KXB09637.1"/>
    </source>
</evidence>
<sequence>MGNDNGTTKYLIKATMKADGVVERPDVVGAIFGQTEGLLSDDLDLRELQKDDKIGRIEVDVESEKGKSKGSISIPSSLDKIKTAIIGAALEAIDRVGPCKATITVDAVQDVRDTKRKFIIDRAKELLGDIEKIEPQSADLSKSVKGPSVNKKIKKYKGQPAGPSASKSDAIIIVEGRSDVINLLNSGIKNTIAIEGTSTPEPVAELTKNKTTTAFLDGDRGGDLILKELLQVAELDYVARAPQGKTVEDLSKEEVRGALKKKIPASEASTTFLKKEEKEVPEENDLQKLAAAASNLRGTLKAQLLDENLKQISKIPVRNLPDELNKKDNIRAVVFDGIVTQKLADLAAEKNFDYLVGMRERLKNKPKDVEILTPENL</sequence>
<dbReference type="GO" id="GO:0000428">
    <property type="term" value="C:DNA-directed RNA polymerase complex"/>
    <property type="evidence" value="ECO:0007669"/>
    <property type="project" value="UniProtKB-KW"/>
</dbReference>
<proteinExistence type="inferred from homology"/>
<dbReference type="InterPro" id="IPR020607">
    <property type="entry name" value="Primase_DnaG_arc"/>
</dbReference>